<reference evidence="3" key="1">
    <citation type="submission" date="2024-05" db="EMBL/GenBank/DDBJ databases">
        <authorList>
            <person name="Yu L."/>
        </authorList>
    </citation>
    <scope>NUCLEOTIDE SEQUENCE</scope>
    <source>
        <strain evidence="3">G08B096</strain>
    </source>
</reference>
<gene>
    <name evidence="3" type="ORF">ABIQ69_00250</name>
</gene>
<dbReference type="SUPFAM" id="SSF53474">
    <property type="entry name" value="alpha/beta-Hydrolases"/>
    <property type="match status" value="1"/>
</dbReference>
<dbReference type="AlphaFoldDB" id="A0AAU7W9G4"/>
<protein>
    <recommendedName>
        <fullName evidence="4">Alpha/beta hydrolase</fullName>
    </recommendedName>
</protein>
<dbReference type="RefSeq" id="WP_350348396.1">
    <property type="nucleotide sequence ID" value="NZ_CP158374.1"/>
</dbReference>
<feature type="region of interest" description="Disordered" evidence="2">
    <location>
        <begin position="470"/>
        <end position="513"/>
    </location>
</feature>
<feature type="compositionally biased region" description="Low complexity" evidence="2">
    <location>
        <begin position="494"/>
        <end position="513"/>
    </location>
</feature>
<name>A0AAU7W9G4_9MICO</name>
<organism evidence="3">
    <name type="scientific">Agromyces sp. G08B096</name>
    <dbReference type="NCBI Taxonomy" id="3156399"/>
    <lineage>
        <taxon>Bacteria</taxon>
        <taxon>Bacillati</taxon>
        <taxon>Actinomycetota</taxon>
        <taxon>Actinomycetes</taxon>
        <taxon>Micrococcales</taxon>
        <taxon>Microbacteriaceae</taxon>
        <taxon>Agromyces</taxon>
    </lineage>
</organism>
<feature type="compositionally biased region" description="Basic and acidic residues" evidence="2">
    <location>
        <begin position="472"/>
        <end position="482"/>
    </location>
</feature>
<sequence>MADDLIVSSGGGTRVAVDELFAEAALLGAASASCHDWEGRVRVALVELQHAGVGDGAGSWGRSGPAGSLAHARMLLRDAADHAERLRRALEESAERYGATERQVAMMWDLGLRLGAAHAGAVGLPLLAAGAIVGAVALAPAAAAAWAGDALGWWSLEAGARRVLADPAFVRLVRGAGESLDEGLLGLAGVPLPLALLLGARQGAPENAATLVGLASALGVLGNRAFVEGPVTVKPGRTDAAGAPAVVRVPPPAGVGELARRVPSPEHGDPQVRVERYDVDKERRFVVYIAGTVEWSPIAGPEPVDLTSDVHGVADDAEPNAIVDVPELSAGAERAARLALEQAGARPGDPVLPVGYSAGGIVATDLARADDVDVPFAVTFGAPSAAADTGHVPVLAVGHEGDVVLATGGAAHDAPGLVSVTRRPFDDPGGEKPFAAHSLAIYRETAARIDHSEAPQVLEFEERIRAFTTDSSGDRVPGERTEWIATREPAGERAPVGPSAVSPSPVSPSPGAR</sequence>
<evidence type="ECO:0000256" key="2">
    <source>
        <dbReference type="SAM" id="MobiDB-lite"/>
    </source>
</evidence>
<accession>A0AAU7W9G4</accession>
<proteinExistence type="predicted"/>
<dbReference type="InterPro" id="IPR029058">
    <property type="entry name" value="AB_hydrolase_fold"/>
</dbReference>
<evidence type="ECO:0008006" key="4">
    <source>
        <dbReference type="Google" id="ProtNLM"/>
    </source>
</evidence>
<evidence type="ECO:0000313" key="3">
    <source>
        <dbReference type="EMBL" id="XBX82377.1"/>
    </source>
</evidence>
<dbReference type="EMBL" id="CP158374">
    <property type="protein sequence ID" value="XBX82377.1"/>
    <property type="molecule type" value="Genomic_DNA"/>
</dbReference>
<keyword evidence="1" id="KW-0175">Coiled coil</keyword>
<feature type="coiled-coil region" evidence="1">
    <location>
        <begin position="76"/>
        <end position="103"/>
    </location>
</feature>
<evidence type="ECO:0000256" key="1">
    <source>
        <dbReference type="SAM" id="Coils"/>
    </source>
</evidence>